<feature type="domain" description="GH3 middle" evidence="1">
    <location>
        <begin position="316"/>
        <end position="399"/>
    </location>
</feature>
<name>A0A926EKV0_9FIRM</name>
<evidence type="ECO:0000313" key="3">
    <source>
        <dbReference type="Proteomes" id="UP000623678"/>
    </source>
</evidence>
<comment type="caution">
    <text evidence="2">The sequence shown here is derived from an EMBL/GenBank/DDBJ whole genome shotgun (WGS) entry which is preliminary data.</text>
</comment>
<dbReference type="RefSeq" id="WP_262394275.1">
    <property type="nucleotide sequence ID" value="NZ_JACRTD010000002.1"/>
</dbReference>
<dbReference type="GO" id="GO:0016881">
    <property type="term" value="F:acid-amino acid ligase activity"/>
    <property type="evidence" value="ECO:0007669"/>
    <property type="project" value="TreeGrafter"/>
</dbReference>
<reference evidence="2" key="1">
    <citation type="submission" date="2020-08" db="EMBL/GenBank/DDBJ databases">
        <title>Genome public.</title>
        <authorList>
            <person name="Liu C."/>
            <person name="Sun Q."/>
        </authorList>
    </citation>
    <scope>NUCLEOTIDE SEQUENCE</scope>
    <source>
        <strain evidence="2">NSJ-64</strain>
    </source>
</reference>
<dbReference type="InterPro" id="IPR042099">
    <property type="entry name" value="ANL_N_sf"/>
</dbReference>
<accession>A0A926EKV0</accession>
<organism evidence="2 3">
    <name type="scientific">Youxingia wuxianensis</name>
    <dbReference type="NCBI Taxonomy" id="2763678"/>
    <lineage>
        <taxon>Bacteria</taxon>
        <taxon>Bacillati</taxon>
        <taxon>Bacillota</taxon>
        <taxon>Clostridia</taxon>
        <taxon>Eubacteriales</taxon>
        <taxon>Oscillospiraceae</taxon>
        <taxon>Youxingia</taxon>
    </lineage>
</organism>
<sequence>MNYGQRLKKQQHSQLWQEYCGFLDLDIDEYMKIQNRLMQEQVRVWISCGLGRKLLGGKQPETVEQFRKLMPLTTYDDYADILLQKRGDQLPCEPVIWLQTTWEGGKHPIKTAPYTRGMLDVFKTNLMAVSTLSASNGRGKISLRSGDKVLFGLAPLPYVTGLFPLLFEEEIDFKFLPPVKEAHKMSFSQRSKKGFSMGMAQGIDVFFGLSSVISYITENFASMFGGSGSNGIKKLLQCSPVMAFRFLRAIYECRRDERSIQPKDLFHLKSLVCAGTDTASYKPGLERAWGIKALEICAGTEPTLIATETWNHNGMVFFPDACFYEFIPEEEMNRNLEDPSYVPRTLLMNEVIPHHNYELVITVLKGGAFARYRVGDVFRCIGIGDNGKSTRLPLFTFVDRTPDVIDIAGFTRITERSIAEVVEISGLKIAHWLGKKEYDEKDRPYLHLYVELEEASLEKTATSVRVLKEHLEVYFTYFDSDYEDLKKMLGIDPLKITILKCGTVKGFKEMTGKSLRRINPPQLELLELLKFDAQQPRGKWGDGQI</sequence>
<dbReference type="InterPro" id="IPR055377">
    <property type="entry name" value="GH3_M"/>
</dbReference>
<dbReference type="Pfam" id="PF23571">
    <property type="entry name" value="GH3_M"/>
    <property type="match status" value="1"/>
</dbReference>
<dbReference type="PANTHER" id="PTHR31901:SF9">
    <property type="entry name" value="GH3 DOMAIN-CONTAINING PROTEIN"/>
    <property type="match status" value="1"/>
</dbReference>
<dbReference type="Gene3D" id="3.40.50.12780">
    <property type="entry name" value="N-terminal domain of ligase-like"/>
    <property type="match status" value="1"/>
</dbReference>
<gene>
    <name evidence="2" type="ORF">H8705_02460</name>
</gene>
<dbReference type="InterPro" id="IPR004993">
    <property type="entry name" value="GH3"/>
</dbReference>
<keyword evidence="3" id="KW-1185">Reference proteome</keyword>
<dbReference type="EMBL" id="JACRTD010000002">
    <property type="protein sequence ID" value="MBC8584441.1"/>
    <property type="molecule type" value="Genomic_DNA"/>
</dbReference>
<protein>
    <submittedName>
        <fullName evidence="2">GH3 auxin-responsive promoter family protein</fullName>
    </submittedName>
</protein>
<dbReference type="Proteomes" id="UP000623678">
    <property type="component" value="Unassembled WGS sequence"/>
</dbReference>
<proteinExistence type="predicted"/>
<dbReference type="PANTHER" id="PTHR31901">
    <property type="entry name" value="GH3 DOMAIN-CONTAINING PROTEIN"/>
    <property type="match status" value="1"/>
</dbReference>
<evidence type="ECO:0000259" key="1">
    <source>
        <dbReference type="Pfam" id="PF23571"/>
    </source>
</evidence>
<dbReference type="AlphaFoldDB" id="A0A926EKV0"/>
<dbReference type="GO" id="GO:0005737">
    <property type="term" value="C:cytoplasm"/>
    <property type="evidence" value="ECO:0007669"/>
    <property type="project" value="TreeGrafter"/>
</dbReference>
<evidence type="ECO:0000313" key="2">
    <source>
        <dbReference type="EMBL" id="MBC8584441.1"/>
    </source>
</evidence>